<keyword evidence="1" id="KW-0969">Cilium</keyword>
<name>A0A377Y1H9_KLEPN</name>
<dbReference type="Proteomes" id="UP000254103">
    <property type="component" value="Unassembled WGS sequence"/>
</dbReference>
<reference evidence="1 2" key="1">
    <citation type="submission" date="2018-06" db="EMBL/GenBank/DDBJ databases">
        <authorList>
            <consortium name="Pathogen Informatics"/>
            <person name="Doyle S."/>
        </authorList>
    </citation>
    <scope>NUCLEOTIDE SEQUENCE [LARGE SCALE GENOMIC DNA]</scope>
    <source>
        <strain evidence="1 2">NCTC5052</strain>
    </source>
</reference>
<gene>
    <name evidence="1" type="ORF">NCTC5052_03100</name>
</gene>
<keyword evidence="1" id="KW-0282">Flagellum</keyword>
<dbReference type="SUPFAM" id="SSF52266">
    <property type="entry name" value="SGNH hydrolase"/>
    <property type="match status" value="1"/>
</dbReference>
<protein>
    <submittedName>
        <fullName evidence="1">Flagellar biosynthesis, cell-distal portion of basal-body rod</fullName>
    </submittedName>
</protein>
<dbReference type="EMBL" id="UGLJ01000002">
    <property type="protein sequence ID" value="STT94659.1"/>
    <property type="molecule type" value="Genomic_DNA"/>
</dbReference>
<dbReference type="AlphaFoldDB" id="A0A377Y1H9"/>
<evidence type="ECO:0000313" key="2">
    <source>
        <dbReference type="Proteomes" id="UP000254103"/>
    </source>
</evidence>
<organism evidence="1 2">
    <name type="scientific">Klebsiella pneumoniae</name>
    <dbReference type="NCBI Taxonomy" id="573"/>
    <lineage>
        <taxon>Bacteria</taxon>
        <taxon>Pseudomonadati</taxon>
        <taxon>Pseudomonadota</taxon>
        <taxon>Gammaproteobacteria</taxon>
        <taxon>Enterobacterales</taxon>
        <taxon>Enterobacteriaceae</taxon>
        <taxon>Klebsiella/Raoultella group</taxon>
        <taxon>Klebsiella</taxon>
        <taxon>Klebsiella pneumoniae complex</taxon>
    </lineage>
</organism>
<sequence>MAFNPELGSSSPEVLLDNAKRLDELTNGPAATVPDRAGEPLDSWRKMQEDNAALVDETRQNLIPLSRQYMTLAAAQADIANIPEGSTTYYRSPDDSALAIEVMNVGGTLEPTGRVMVSKLYIDEIKNRTPNIDRSSYWGGIVAADGTLGVAFRESDNRPIFGNGGDIFSKIADLKRSGYWGGITAADGTLGVAFRESDNRPIFGNGGDILSIFPQHLRTGYWGGIVAKNDTVGVVFRESDNRPLFGNGGDVVGRIEKLEQINPISASIAHAFGNSKTAGTGGTPYPTQLAGLIGGDFSVVNYGIGGQRSGQIAMRMGAIPTFITVSGDAIPAASGTVSITQINGVSATAAPAYPSQDVRLLSTNADNVTRTIDGWLCGVKCRITRTASGDNNNTKTEVYTLTALEGTGVRCLPGSLFVPDYALQDYSGIEMWIDAGINDFRSGTDADLTDDVEAIRANVDAMVDFAERSGRNIILLSLTADNYSTEFLGGIRYTRILELNNHWSQKYPNYYVRGNDGLDLRETLVANYNPAIAQDVIDYGHDITPSSLRSDDRHPNTVGYGIYASVAYEFRQRRGY</sequence>
<accession>A0A377Y1H9</accession>
<dbReference type="GO" id="GO:0016788">
    <property type="term" value="F:hydrolase activity, acting on ester bonds"/>
    <property type="evidence" value="ECO:0007669"/>
    <property type="project" value="UniProtKB-ARBA"/>
</dbReference>
<dbReference type="InterPro" id="IPR036514">
    <property type="entry name" value="SGNH_hydro_sf"/>
</dbReference>
<evidence type="ECO:0000313" key="1">
    <source>
        <dbReference type="EMBL" id="STT94659.1"/>
    </source>
</evidence>
<dbReference type="Gene3D" id="3.40.50.1110">
    <property type="entry name" value="SGNH hydrolase"/>
    <property type="match status" value="1"/>
</dbReference>
<keyword evidence="1" id="KW-0966">Cell projection</keyword>
<proteinExistence type="predicted"/>